<evidence type="ECO:0000256" key="7">
    <source>
        <dbReference type="ARBA" id="ARBA00022989"/>
    </source>
</evidence>
<proteinExistence type="predicted"/>
<evidence type="ECO:0000256" key="2">
    <source>
        <dbReference type="ARBA" id="ARBA00022448"/>
    </source>
</evidence>
<reference evidence="11 12" key="1">
    <citation type="submission" date="2017-01" db="EMBL/GenBank/DDBJ databases">
        <authorList>
            <person name="Varghese N."/>
            <person name="Submissions S."/>
        </authorList>
    </citation>
    <scope>NUCLEOTIDE SEQUENCE [LARGE SCALE GENOMIC DNA]</scope>
    <source>
        <strain evidence="11 12">ATCC 35905</strain>
    </source>
</reference>
<accession>A0A8G2FDL0</accession>
<feature type="domain" description="ABC transporter" evidence="10">
    <location>
        <begin position="356"/>
        <end position="596"/>
    </location>
</feature>
<comment type="subcellular location">
    <subcellularLocation>
        <location evidence="1">Cell membrane</location>
        <topology evidence="1">Multi-pass membrane protein</topology>
    </subcellularLocation>
</comment>
<evidence type="ECO:0000256" key="5">
    <source>
        <dbReference type="ARBA" id="ARBA00022741"/>
    </source>
</evidence>
<dbReference type="RefSeq" id="WP_211252777.1">
    <property type="nucleotide sequence ID" value="NZ_FTNE01000011.1"/>
</dbReference>
<keyword evidence="6" id="KW-0067">ATP-binding</keyword>
<dbReference type="InterPro" id="IPR001851">
    <property type="entry name" value="ABC_transp_permease"/>
</dbReference>
<keyword evidence="12" id="KW-1185">Reference proteome</keyword>
<comment type="caution">
    <text evidence="11">The sequence shown here is derived from an EMBL/GenBank/DDBJ whole genome shotgun (WGS) entry which is preliminary data.</text>
</comment>
<feature type="transmembrane region" description="Helical" evidence="9">
    <location>
        <begin position="256"/>
        <end position="280"/>
    </location>
</feature>
<dbReference type="GO" id="GO:0016887">
    <property type="term" value="F:ATP hydrolysis activity"/>
    <property type="evidence" value="ECO:0007669"/>
    <property type="project" value="InterPro"/>
</dbReference>
<feature type="transmembrane region" description="Helical" evidence="9">
    <location>
        <begin position="44"/>
        <end position="62"/>
    </location>
</feature>
<keyword evidence="8 9" id="KW-0472">Membrane</keyword>
<dbReference type="GO" id="GO:0015658">
    <property type="term" value="F:branched-chain amino acid transmembrane transporter activity"/>
    <property type="evidence" value="ECO:0007669"/>
    <property type="project" value="InterPro"/>
</dbReference>
<feature type="transmembrane region" description="Helical" evidence="9">
    <location>
        <begin position="16"/>
        <end position="38"/>
    </location>
</feature>
<dbReference type="CDD" id="cd06581">
    <property type="entry name" value="TM_PBP1_LivM_like"/>
    <property type="match status" value="1"/>
</dbReference>
<dbReference type="Proteomes" id="UP000186308">
    <property type="component" value="Unassembled WGS sequence"/>
</dbReference>
<gene>
    <name evidence="11" type="ORF">SAMN05421828_11161</name>
</gene>
<evidence type="ECO:0000256" key="8">
    <source>
        <dbReference type="ARBA" id="ARBA00023136"/>
    </source>
</evidence>
<keyword evidence="7 9" id="KW-1133">Transmembrane helix</keyword>
<dbReference type="SMART" id="SM00382">
    <property type="entry name" value="AAA"/>
    <property type="match status" value="1"/>
</dbReference>
<evidence type="ECO:0000256" key="9">
    <source>
        <dbReference type="SAM" id="Phobius"/>
    </source>
</evidence>
<evidence type="ECO:0000256" key="4">
    <source>
        <dbReference type="ARBA" id="ARBA00022692"/>
    </source>
</evidence>
<dbReference type="GO" id="GO:0005524">
    <property type="term" value="F:ATP binding"/>
    <property type="evidence" value="ECO:0007669"/>
    <property type="project" value="UniProtKB-KW"/>
</dbReference>
<dbReference type="PROSITE" id="PS50893">
    <property type="entry name" value="ABC_TRANSPORTER_2"/>
    <property type="match status" value="1"/>
</dbReference>
<dbReference type="Gene3D" id="3.40.50.300">
    <property type="entry name" value="P-loop containing nucleotide triphosphate hydrolases"/>
    <property type="match status" value="1"/>
</dbReference>
<dbReference type="Pfam" id="PF00005">
    <property type="entry name" value="ABC_tran"/>
    <property type="match status" value="1"/>
</dbReference>
<dbReference type="GO" id="GO:0005886">
    <property type="term" value="C:plasma membrane"/>
    <property type="evidence" value="ECO:0007669"/>
    <property type="project" value="UniProtKB-SubCell"/>
</dbReference>
<dbReference type="SUPFAM" id="SSF52540">
    <property type="entry name" value="P-loop containing nucleoside triphosphate hydrolases"/>
    <property type="match status" value="1"/>
</dbReference>
<dbReference type="Pfam" id="PF02653">
    <property type="entry name" value="BPD_transp_2"/>
    <property type="match status" value="1"/>
</dbReference>
<evidence type="ECO:0000313" key="12">
    <source>
        <dbReference type="Proteomes" id="UP000186308"/>
    </source>
</evidence>
<feature type="transmembrane region" description="Helical" evidence="9">
    <location>
        <begin position="167"/>
        <end position="189"/>
    </location>
</feature>
<organism evidence="11 12">
    <name type="scientific">Acidiphilium rubrum</name>
    <dbReference type="NCBI Taxonomy" id="526"/>
    <lineage>
        <taxon>Bacteria</taxon>
        <taxon>Pseudomonadati</taxon>
        <taxon>Pseudomonadota</taxon>
        <taxon>Alphaproteobacteria</taxon>
        <taxon>Acetobacterales</taxon>
        <taxon>Acidocellaceae</taxon>
        <taxon>Acidiphilium</taxon>
    </lineage>
</organism>
<sequence length="604" mass="63160">MRSTVSLPSETRSSELIRLGCVCLAALGLVGIGPLCLGEYSVDILIRSFLFGAVAVTLDILWGYTGILSFGQSAFFAIGAYAGGLIFTHLGLTPLDAILAVGIGLIVASLLGALVGWLAFGYGVSDLYVSVATLVLCVVVVRILYAGGTFTGSSSGLSGFTTFDLSMPVWFALTGSFLVIVAALGWLLVHSDAGTLFVSIRENEQRARYFGLATGRIKIALFAAAAAIAALAGFGYASYTDVVAPDLANFKFGTAIVIWVALGGRATLLGPAIAAVLIDFISAYLSGSLPFIWELLVGVVFIAVIVVMPQGLGPGLARGVRSMLPLRSVAPSSAAQLSIASQPVITAQSDHGPSAIAVTALSRHYGSLRVLDDISFTAQAGELVSLVGPNGAGKTTLIRCISDGTERSGGDVAILGCSIGRLTPEYCARLGLGRKFQTPTVFEALTVAQSLRIARARIDPPSLWRRADTINLPQAALQVVQATGLAEQLANPVRSLSHGGKQALELAMVLAAEPRVLLLDEPTAGLTKAERRLIGGILVDLVARHRLCILLIEHDLDFVRQISSRIIVLHQGRIVLDGDVATVVGSELVRTIYAGEPQAIGAMT</sequence>
<dbReference type="PANTHER" id="PTHR45772:SF2">
    <property type="entry name" value="ABC TRANSPORTER ATP-BINDING PROTEIN"/>
    <property type="match status" value="1"/>
</dbReference>
<protein>
    <submittedName>
        <fullName evidence="11">Branched-chain amino acid transport system permease protein</fullName>
    </submittedName>
</protein>
<evidence type="ECO:0000259" key="10">
    <source>
        <dbReference type="PROSITE" id="PS50893"/>
    </source>
</evidence>
<dbReference type="InterPro" id="IPR003439">
    <property type="entry name" value="ABC_transporter-like_ATP-bd"/>
</dbReference>
<keyword evidence="2" id="KW-0813">Transport</keyword>
<evidence type="ECO:0000256" key="6">
    <source>
        <dbReference type="ARBA" id="ARBA00022840"/>
    </source>
</evidence>
<feature type="transmembrane region" description="Helical" evidence="9">
    <location>
        <begin position="209"/>
        <end position="236"/>
    </location>
</feature>
<dbReference type="EMBL" id="FTNE01000011">
    <property type="protein sequence ID" value="SIQ89803.1"/>
    <property type="molecule type" value="Genomic_DNA"/>
</dbReference>
<keyword evidence="5" id="KW-0547">Nucleotide-binding</keyword>
<feature type="transmembrane region" description="Helical" evidence="9">
    <location>
        <begin position="74"/>
        <end position="92"/>
    </location>
</feature>
<feature type="transmembrane region" description="Helical" evidence="9">
    <location>
        <begin position="127"/>
        <end position="147"/>
    </location>
</feature>
<feature type="transmembrane region" description="Helical" evidence="9">
    <location>
        <begin position="292"/>
        <end position="312"/>
    </location>
</feature>
<dbReference type="PANTHER" id="PTHR45772">
    <property type="entry name" value="CONSERVED COMPONENT OF ABC TRANSPORTER FOR NATURAL AMINO ACIDS-RELATED"/>
    <property type="match status" value="1"/>
</dbReference>
<dbReference type="InterPro" id="IPR051120">
    <property type="entry name" value="ABC_AA/LPS_Transport"/>
</dbReference>
<evidence type="ECO:0000256" key="3">
    <source>
        <dbReference type="ARBA" id="ARBA00022475"/>
    </source>
</evidence>
<evidence type="ECO:0000313" key="11">
    <source>
        <dbReference type="EMBL" id="SIQ89803.1"/>
    </source>
</evidence>
<dbReference type="InterPro" id="IPR027417">
    <property type="entry name" value="P-loop_NTPase"/>
</dbReference>
<keyword evidence="3" id="KW-1003">Cell membrane</keyword>
<name>A0A8G2FDL0_ACIRU</name>
<dbReference type="AlphaFoldDB" id="A0A8G2FDL0"/>
<dbReference type="InterPro" id="IPR043428">
    <property type="entry name" value="LivM-like"/>
</dbReference>
<feature type="transmembrane region" description="Helical" evidence="9">
    <location>
        <begin position="98"/>
        <end position="120"/>
    </location>
</feature>
<evidence type="ECO:0000256" key="1">
    <source>
        <dbReference type="ARBA" id="ARBA00004651"/>
    </source>
</evidence>
<keyword evidence="4 9" id="KW-0812">Transmembrane</keyword>
<dbReference type="InterPro" id="IPR003593">
    <property type="entry name" value="AAA+_ATPase"/>
</dbReference>